<dbReference type="GO" id="GO:0006355">
    <property type="term" value="P:regulation of DNA-templated transcription"/>
    <property type="evidence" value="ECO:0007669"/>
    <property type="project" value="UniProtKB-UniRule"/>
</dbReference>
<keyword evidence="2 9" id="KW-0547">Nucleotide-binding</keyword>
<dbReference type="SMART" id="SM00982">
    <property type="entry name" value="TRCF"/>
    <property type="match status" value="1"/>
</dbReference>
<dbReference type="Pfam" id="PF00271">
    <property type="entry name" value="Helicase_C"/>
    <property type="match status" value="1"/>
</dbReference>
<dbReference type="AlphaFoldDB" id="A0A366HUI5"/>
<dbReference type="GO" id="GO:0005524">
    <property type="term" value="F:ATP binding"/>
    <property type="evidence" value="ECO:0007669"/>
    <property type="project" value="UniProtKB-UniRule"/>
</dbReference>
<dbReference type="Pfam" id="PF00270">
    <property type="entry name" value="DEAD"/>
    <property type="match status" value="1"/>
</dbReference>
<dbReference type="InterPro" id="IPR001650">
    <property type="entry name" value="Helicase_C-like"/>
</dbReference>
<dbReference type="OrthoDB" id="9804325at2"/>
<evidence type="ECO:0000259" key="12">
    <source>
        <dbReference type="PROSITE" id="PS51194"/>
    </source>
</evidence>
<dbReference type="PROSITE" id="PS51194">
    <property type="entry name" value="HELICASE_CTER"/>
    <property type="match status" value="1"/>
</dbReference>
<protein>
    <recommendedName>
        <fullName evidence="9">Transcription-repair-coupling factor</fullName>
        <shortName evidence="9">TRCF</shortName>
        <ecNumber evidence="9">3.6.4.-</ecNumber>
    </recommendedName>
</protein>
<dbReference type="EMBL" id="QNRR01000001">
    <property type="protein sequence ID" value="RBP47339.1"/>
    <property type="molecule type" value="Genomic_DNA"/>
</dbReference>
<dbReference type="Gene3D" id="3.40.50.11180">
    <property type="match status" value="1"/>
</dbReference>
<evidence type="ECO:0000256" key="1">
    <source>
        <dbReference type="ARBA" id="ARBA00022490"/>
    </source>
</evidence>
<dbReference type="Gene3D" id="3.90.1150.50">
    <property type="entry name" value="Transcription-repair-coupling factor, D7 domain"/>
    <property type="match status" value="1"/>
</dbReference>
<dbReference type="PROSITE" id="PS51192">
    <property type="entry name" value="HELICASE_ATP_BIND_1"/>
    <property type="match status" value="1"/>
</dbReference>
<dbReference type="GO" id="GO:0016787">
    <property type="term" value="F:hydrolase activity"/>
    <property type="evidence" value="ECO:0007669"/>
    <property type="project" value="UniProtKB-KW"/>
</dbReference>
<dbReference type="HAMAP" id="MF_00969">
    <property type="entry name" value="TRCF"/>
    <property type="match status" value="1"/>
</dbReference>
<comment type="caution">
    <text evidence="13">The sequence shown here is derived from an EMBL/GenBank/DDBJ whole genome shotgun (WGS) entry which is preliminary data.</text>
</comment>
<dbReference type="Pfam" id="PF17757">
    <property type="entry name" value="UvrB_inter"/>
    <property type="match status" value="1"/>
</dbReference>
<dbReference type="InterPro" id="IPR014001">
    <property type="entry name" value="Helicase_ATP-bd"/>
</dbReference>
<dbReference type="Gene3D" id="3.40.50.300">
    <property type="entry name" value="P-loop containing nucleotide triphosphate hydrolases"/>
    <property type="match status" value="2"/>
</dbReference>
<dbReference type="InterPro" id="IPR011545">
    <property type="entry name" value="DEAD/DEAH_box_helicase_dom"/>
</dbReference>
<dbReference type="InterPro" id="IPR036101">
    <property type="entry name" value="CarD-like/TRCF_RID_sf"/>
</dbReference>
<evidence type="ECO:0000256" key="7">
    <source>
        <dbReference type="ARBA" id="ARBA00023125"/>
    </source>
</evidence>
<dbReference type="InterPro" id="IPR041471">
    <property type="entry name" value="UvrB_inter"/>
</dbReference>
<feature type="region of interest" description="Disordered" evidence="10">
    <location>
        <begin position="967"/>
        <end position="990"/>
    </location>
</feature>
<dbReference type="SMART" id="SM00490">
    <property type="entry name" value="HELICc"/>
    <property type="match status" value="1"/>
</dbReference>
<keyword evidence="6 9" id="KW-0067">ATP-binding</keyword>
<dbReference type="SUPFAM" id="SSF52540">
    <property type="entry name" value="P-loop containing nucleoside triphosphate hydrolases"/>
    <property type="match status" value="4"/>
</dbReference>
<comment type="subcellular location">
    <subcellularLocation>
        <location evidence="9">Cytoplasm</location>
    </subcellularLocation>
</comment>
<dbReference type="InterPro" id="IPR027417">
    <property type="entry name" value="P-loop_NTPase"/>
</dbReference>
<accession>A0A366HUI5</accession>
<evidence type="ECO:0000256" key="5">
    <source>
        <dbReference type="ARBA" id="ARBA00022806"/>
    </source>
</evidence>
<dbReference type="Proteomes" id="UP000253426">
    <property type="component" value="Unassembled WGS sequence"/>
</dbReference>
<evidence type="ECO:0000313" key="13">
    <source>
        <dbReference type="EMBL" id="RBP47339.1"/>
    </source>
</evidence>
<sequence length="1113" mass="124299">MSEPHSEPTTETAHLAPSLVEAAFGSKAFKGLWKQYQKTGSTTLGHVCREASGFATALALKATHPRRTWVLCREARTQEQIHADLQAWGAPAMFYPRAPQGDGPNGLSDPDTQAERISVITRFSGAVGSADEPASRILVLCTDSLDEQVPSPKDLDSFKKSLELGMKIGVETLLQELESSGYERVPTVAERGQFARRGGIVDVFSWQGEEPLRIEFYDDEIESLRAFDIHTQASVQRFRRAQLLMQQVDASSATTELSSLFSKDDAVLFIEPGEDDAEKVPDIISKRITITAGAPPDDANSTEDYSAAIFENPLGIFHAGDFVVQEARRIQFTKQVEEWHREKWRVVMFFHNPGERERFEELVGPQWLAAQRMELALGMLHRGFTAPAASLAVLTGAEIFGRHLHTRRVRGSKLDEAQVLRQARDQMRDMKEGDLVVHLDYGIGKFAGIEVREGVKREEVMVIRYADQAKVFVPLSQAHLVSRYVGVGGKAPTLNKLGDARWGKTRANAERSVEEFAARMLSTAAQRQSLKGFAHPPDTKWQVEFEQSFLYRETPDQLRSIAEIKRDMELEKPMDRLLCGDVGFGKTEVAIRAAFKAVMGGKQVAVLVPTTVLAQQHWQTFRERMSDYPVTVEMLSRLTPKKREKEILAGIKEGTVDIVVGTHRVISKDVRFKELGLAVIDEEQRFGVKHKEKFKDLFKLVDVLTLSATPIPRTLYLGLMGMRDMSTLDTAPPNRIPVQTTVAGYDERVIRDAINAEIQRGGQVFFLHNRVMDMEKMKAKLEALCTEARVIVGHGQMDSELLEDVMQTFVNGDADVLLCTTIIESGVDIPNANTIIIDRADRFGLADLYQLRGRVGRGGERAHAYLMLPRDLMTGGDARKRVNAIKQYTALGSGFKIAMRDLEIRGAGNLLGTEQSGHIVAVGFDLYCQMLKAATAKMQGRRTPPPMEVTLHVDFLCMSEAEWLESTDPEAAPRKRVTAATAHRPADRQKLVPDRERRIPAFIPQTYMEDARSRITAYRMLGEVLTRKELDTLEESWRDQYGRPPDAVENLLVCAAMKLSAAAKGISAIEIKEGKLMLTRKGGYVLVGGKFPRLTAPDPPLLLRESLHLLRSF</sequence>
<proteinExistence type="inferred from homology"/>
<dbReference type="SUPFAM" id="SSF143517">
    <property type="entry name" value="TRCF domain-like"/>
    <property type="match status" value="1"/>
</dbReference>
<evidence type="ECO:0000313" key="14">
    <source>
        <dbReference type="Proteomes" id="UP000253426"/>
    </source>
</evidence>
<comment type="similarity">
    <text evidence="9">In the C-terminal section; belongs to the helicase family. RecG subfamily.</text>
</comment>
<reference evidence="13 14" key="1">
    <citation type="submission" date="2018-06" db="EMBL/GenBank/DDBJ databases">
        <title>Genomic Encyclopedia of Type Strains, Phase IV (KMG-IV): sequencing the most valuable type-strain genomes for metagenomic binning, comparative biology and taxonomic classification.</title>
        <authorList>
            <person name="Goeker M."/>
        </authorList>
    </citation>
    <scope>NUCLEOTIDE SEQUENCE [LARGE SCALE GENOMIC DNA]</scope>
    <source>
        <strain evidence="13 14">DSM 25532</strain>
    </source>
</reference>
<keyword evidence="14" id="KW-1185">Reference proteome</keyword>
<dbReference type="Pfam" id="PF02559">
    <property type="entry name" value="CarD_TRCF_RID"/>
    <property type="match status" value="1"/>
</dbReference>
<keyword evidence="4 9" id="KW-0378">Hydrolase</keyword>
<dbReference type="InterPro" id="IPR003711">
    <property type="entry name" value="CarD-like/TRCF_RID"/>
</dbReference>
<dbReference type="RefSeq" id="WP_113956279.1">
    <property type="nucleotide sequence ID" value="NZ_QNRR01000001.1"/>
</dbReference>
<dbReference type="EC" id="3.6.4.-" evidence="9"/>
<evidence type="ECO:0000256" key="8">
    <source>
        <dbReference type="ARBA" id="ARBA00023204"/>
    </source>
</evidence>
<dbReference type="GO" id="GO:0003684">
    <property type="term" value="F:damaged DNA binding"/>
    <property type="evidence" value="ECO:0007669"/>
    <property type="project" value="InterPro"/>
</dbReference>
<dbReference type="Pfam" id="PF03461">
    <property type="entry name" value="TRCF"/>
    <property type="match status" value="1"/>
</dbReference>
<dbReference type="PANTHER" id="PTHR47964">
    <property type="entry name" value="ATP-DEPENDENT DNA HELICASE HOMOLOG RECG, CHLOROPLASTIC"/>
    <property type="match status" value="1"/>
</dbReference>
<dbReference type="CDD" id="cd17991">
    <property type="entry name" value="DEXHc_TRCF"/>
    <property type="match status" value="1"/>
</dbReference>
<dbReference type="InterPro" id="IPR047112">
    <property type="entry name" value="RecG/Mfd"/>
</dbReference>
<dbReference type="PANTHER" id="PTHR47964:SF1">
    <property type="entry name" value="ATP-DEPENDENT DNA HELICASE HOMOLOG RECG, CHLOROPLASTIC"/>
    <property type="match status" value="1"/>
</dbReference>
<organism evidence="13 14">
    <name type="scientific">Roseimicrobium gellanilyticum</name>
    <dbReference type="NCBI Taxonomy" id="748857"/>
    <lineage>
        <taxon>Bacteria</taxon>
        <taxon>Pseudomonadati</taxon>
        <taxon>Verrucomicrobiota</taxon>
        <taxon>Verrucomicrobiia</taxon>
        <taxon>Verrucomicrobiales</taxon>
        <taxon>Verrucomicrobiaceae</taxon>
        <taxon>Roseimicrobium</taxon>
    </lineage>
</organism>
<dbReference type="Gene3D" id="2.40.10.170">
    <property type="match status" value="1"/>
</dbReference>
<dbReference type="SMART" id="SM00487">
    <property type="entry name" value="DEXDc"/>
    <property type="match status" value="1"/>
</dbReference>
<keyword evidence="7 9" id="KW-0238">DNA-binding</keyword>
<evidence type="ECO:0000256" key="4">
    <source>
        <dbReference type="ARBA" id="ARBA00022801"/>
    </source>
</evidence>
<evidence type="ECO:0000259" key="11">
    <source>
        <dbReference type="PROSITE" id="PS51192"/>
    </source>
</evidence>
<keyword evidence="8 9" id="KW-0234">DNA repair</keyword>
<dbReference type="SUPFAM" id="SSF141259">
    <property type="entry name" value="CarD-like"/>
    <property type="match status" value="1"/>
</dbReference>
<dbReference type="NCBIfam" id="TIGR00580">
    <property type="entry name" value="mfd"/>
    <property type="match status" value="1"/>
</dbReference>
<dbReference type="GO" id="GO:0003678">
    <property type="term" value="F:DNA helicase activity"/>
    <property type="evidence" value="ECO:0007669"/>
    <property type="project" value="TreeGrafter"/>
</dbReference>
<keyword evidence="1 9" id="KW-0963">Cytoplasm</keyword>
<evidence type="ECO:0000256" key="3">
    <source>
        <dbReference type="ARBA" id="ARBA00022763"/>
    </source>
</evidence>
<dbReference type="InterPro" id="IPR037235">
    <property type="entry name" value="TRCF-like_C_D7"/>
</dbReference>
<dbReference type="InterPro" id="IPR005118">
    <property type="entry name" value="TRCF_C"/>
</dbReference>
<dbReference type="SMART" id="SM01058">
    <property type="entry name" value="CarD_TRCF"/>
    <property type="match status" value="1"/>
</dbReference>
<evidence type="ECO:0000256" key="6">
    <source>
        <dbReference type="ARBA" id="ARBA00022840"/>
    </source>
</evidence>
<dbReference type="Gene3D" id="3.30.2060.10">
    <property type="entry name" value="Penicillin-binding protein 1b domain"/>
    <property type="match status" value="1"/>
</dbReference>
<evidence type="ECO:0000256" key="9">
    <source>
        <dbReference type="HAMAP-Rule" id="MF_00969"/>
    </source>
</evidence>
<dbReference type="GO" id="GO:0000716">
    <property type="term" value="P:transcription-coupled nucleotide-excision repair, DNA damage recognition"/>
    <property type="evidence" value="ECO:0007669"/>
    <property type="project" value="UniProtKB-UniRule"/>
</dbReference>
<name>A0A366HUI5_9BACT</name>
<keyword evidence="3 9" id="KW-0227">DNA damage</keyword>
<dbReference type="InterPro" id="IPR004576">
    <property type="entry name" value="Mfd"/>
</dbReference>
<evidence type="ECO:0000256" key="2">
    <source>
        <dbReference type="ARBA" id="ARBA00022741"/>
    </source>
</evidence>
<evidence type="ECO:0000256" key="10">
    <source>
        <dbReference type="SAM" id="MobiDB-lite"/>
    </source>
</evidence>
<dbReference type="GO" id="GO:0005737">
    <property type="term" value="C:cytoplasm"/>
    <property type="evidence" value="ECO:0007669"/>
    <property type="project" value="UniProtKB-SubCell"/>
</dbReference>
<comment type="similarity">
    <text evidence="9">In the N-terminal section; belongs to the UvrB family.</text>
</comment>
<feature type="domain" description="Helicase C-terminal" evidence="12">
    <location>
        <begin position="749"/>
        <end position="903"/>
    </location>
</feature>
<keyword evidence="5 13" id="KW-0347">Helicase</keyword>
<feature type="domain" description="Helicase ATP-binding" evidence="11">
    <location>
        <begin position="567"/>
        <end position="728"/>
    </location>
</feature>
<gene>
    <name evidence="9" type="primary">mfd</name>
    <name evidence="13" type="ORF">DES53_101136</name>
</gene>
<comment type="function">
    <text evidence="9">Couples transcription and DNA repair by recognizing RNA polymerase (RNAP) stalled at DNA lesions. Mediates ATP-dependent release of RNAP and its truncated transcript from the DNA, and recruitment of nucleotide excision repair machinery to the damaged site.</text>
</comment>